<gene>
    <name evidence="1" type="ordered locus">Mhar_0707</name>
</gene>
<protein>
    <submittedName>
        <fullName evidence="1">Uncharacterized protein</fullName>
    </submittedName>
</protein>
<proteinExistence type="predicted"/>
<evidence type="ECO:0000313" key="2">
    <source>
        <dbReference type="Proteomes" id="UP000005877"/>
    </source>
</evidence>
<dbReference type="PATRIC" id="fig|1110509.7.peg.794"/>
<dbReference type="AlphaFoldDB" id="G7WK92"/>
<name>G7WK92_METH6</name>
<evidence type="ECO:0000313" key="1">
    <source>
        <dbReference type="EMBL" id="AET64085.1"/>
    </source>
</evidence>
<dbReference type="KEGG" id="mhi:Mhar_0707"/>
<dbReference type="EMBL" id="CP003117">
    <property type="protein sequence ID" value="AET64085.1"/>
    <property type="molecule type" value="Genomic_DNA"/>
</dbReference>
<accession>G7WK92</accession>
<keyword evidence="2" id="KW-1185">Reference proteome</keyword>
<sequence>MILMECSEPCREFCRWIETLPHHRKYVLRKEEYPALPNCFKETLLGEAVPGSVRQLRGPAGSHVHEFPDRWVLHRDIADAEADPLGHLLSDAPEYLVSAIAGLATALLAKQKRDGRNALLAGWSMTAFLLLLGKMGKTIGEDDSEKEAQAPRLKSGF</sequence>
<reference evidence="1 2" key="1">
    <citation type="journal article" date="2012" name="PLoS ONE">
        <title>The genome characteristics and predicted function of methyl-group oxidation pathway in the obligate aceticlastic methanogens, Methanosaeta spp.</title>
        <authorList>
            <person name="Zhu J."/>
            <person name="Zheng H."/>
            <person name="Ai G."/>
            <person name="Zhang G."/>
            <person name="Liu D."/>
            <person name="Liu X."/>
            <person name="Dong X."/>
        </authorList>
    </citation>
    <scope>NUCLEOTIDE SEQUENCE [LARGE SCALE GENOMIC DNA]</scope>
    <source>
        <strain evidence="1 2">6Ac</strain>
    </source>
</reference>
<organism evidence="1 2">
    <name type="scientific">Methanothrix harundinacea (strain 6Ac)</name>
    <name type="common">Methanosaeta harundinacea</name>
    <dbReference type="NCBI Taxonomy" id="1110509"/>
    <lineage>
        <taxon>Archaea</taxon>
        <taxon>Methanobacteriati</taxon>
        <taxon>Methanobacteriota</taxon>
        <taxon>Stenosarchaea group</taxon>
        <taxon>Methanomicrobia</taxon>
        <taxon>Methanotrichales</taxon>
        <taxon>Methanotrichaceae</taxon>
        <taxon>Methanothrix</taxon>
    </lineage>
</organism>
<dbReference type="Proteomes" id="UP000005877">
    <property type="component" value="Chromosome"/>
</dbReference>
<dbReference type="HOGENOM" id="CLU_1736452_0_0_2"/>